<comment type="caution">
    <text evidence="1">The sequence shown here is derived from an EMBL/GenBank/DDBJ whole genome shotgun (WGS) entry which is preliminary data.</text>
</comment>
<name>A0AAD5JVN6_ACENE</name>
<reference evidence="1" key="1">
    <citation type="journal article" date="2022" name="Plant J.">
        <title>Strategies of tolerance reflected in two North American maple genomes.</title>
        <authorList>
            <person name="McEvoy S.L."/>
            <person name="Sezen U.U."/>
            <person name="Trouern-Trend A."/>
            <person name="McMahon S.M."/>
            <person name="Schaberg P.G."/>
            <person name="Yang J."/>
            <person name="Wegrzyn J.L."/>
            <person name="Swenson N.G."/>
        </authorList>
    </citation>
    <scope>NUCLEOTIDE SEQUENCE</scope>
    <source>
        <strain evidence="1">91603</strain>
    </source>
</reference>
<sequence>MPKTYITEVTRKPPNSQAVSLTSLSSSARLLPATISHVRDLLVGFGNQKGEFGFSKTRLCSRQPLSGLEELKNLLLVSRDLETTTIRLSNPPQGENQITSCAQQQQKQLKHADKRYTILRYPIMNA</sequence>
<keyword evidence="2" id="KW-1185">Reference proteome</keyword>
<evidence type="ECO:0000313" key="2">
    <source>
        <dbReference type="Proteomes" id="UP001064489"/>
    </source>
</evidence>
<organism evidence="1 2">
    <name type="scientific">Acer negundo</name>
    <name type="common">Box elder</name>
    <dbReference type="NCBI Taxonomy" id="4023"/>
    <lineage>
        <taxon>Eukaryota</taxon>
        <taxon>Viridiplantae</taxon>
        <taxon>Streptophyta</taxon>
        <taxon>Embryophyta</taxon>
        <taxon>Tracheophyta</taxon>
        <taxon>Spermatophyta</taxon>
        <taxon>Magnoliopsida</taxon>
        <taxon>eudicotyledons</taxon>
        <taxon>Gunneridae</taxon>
        <taxon>Pentapetalae</taxon>
        <taxon>rosids</taxon>
        <taxon>malvids</taxon>
        <taxon>Sapindales</taxon>
        <taxon>Sapindaceae</taxon>
        <taxon>Hippocastanoideae</taxon>
        <taxon>Acereae</taxon>
        <taxon>Acer</taxon>
    </lineage>
</organism>
<dbReference type="EMBL" id="JAJSOW010000001">
    <property type="protein sequence ID" value="KAI9200357.1"/>
    <property type="molecule type" value="Genomic_DNA"/>
</dbReference>
<gene>
    <name evidence="1" type="ORF">LWI28_006545</name>
</gene>
<dbReference type="AlphaFoldDB" id="A0AAD5JVN6"/>
<evidence type="ECO:0000313" key="1">
    <source>
        <dbReference type="EMBL" id="KAI9200357.1"/>
    </source>
</evidence>
<protein>
    <submittedName>
        <fullName evidence="1">Uncharacterized protein</fullName>
    </submittedName>
</protein>
<reference evidence="1" key="2">
    <citation type="submission" date="2023-02" db="EMBL/GenBank/DDBJ databases">
        <authorList>
            <person name="Swenson N.G."/>
            <person name="Wegrzyn J.L."/>
            <person name="Mcevoy S.L."/>
        </authorList>
    </citation>
    <scope>NUCLEOTIDE SEQUENCE</scope>
    <source>
        <strain evidence="1">91603</strain>
        <tissue evidence="1">Leaf</tissue>
    </source>
</reference>
<accession>A0AAD5JVN6</accession>
<dbReference type="Proteomes" id="UP001064489">
    <property type="component" value="Chromosome 9"/>
</dbReference>
<proteinExistence type="predicted"/>